<proteinExistence type="predicted"/>
<reference evidence="2 3" key="1">
    <citation type="submission" date="2016-01" db="EMBL/GenBank/DDBJ databases">
        <authorList>
            <person name="Oliw E.H."/>
        </authorList>
    </citation>
    <scope>NUCLEOTIDE SEQUENCE [LARGE SCALE GENOMIC DNA]</scope>
    <source>
        <strain evidence="2">LMG 27134</strain>
    </source>
</reference>
<evidence type="ECO:0000313" key="3">
    <source>
        <dbReference type="Proteomes" id="UP000054683"/>
    </source>
</evidence>
<gene>
    <name evidence="2" type="ORF">AWB69_06134</name>
</gene>
<dbReference type="Proteomes" id="UP000054683">
    <property type="component" value="Unassembled WGS sequence"/>
</dbReference>
<sequence>MHTASSVQHTPSKVFGRVAAPPRERGTRSAPKAPEATAASAAQRVIKLRGARVSETLPRPWGVCCRIVEWVNREGQYSCLAVPGDASEDEIRHRMRSHRNGPQYLVTDDRELPARVVLPRA</sequence>
<dbReference type="InterPro" id="IPR021294">
    <property type="entry name" value="DUF2866"/>
</dbReference>
<protein>
    <recommendedName>
        <fullName evidence="4">DUF2866 domain-containing protein</fullName>
    </recommendedName>
</protein>
<dbReference type="AlphaFoldDB" id="A0A158IJB3"/>
<organism evidence="2 3">
    <name type="scientific">Caballeronia udeis</name>
    <dbReference type="NCBI Taxonomy" id="1232866"/>
    <lineage>
        <taxon>Bacteria</taxon>
        <taxon>Pseudomonadati</taxon>
        <taxon>Pseudomonadota</taxon>
        <taxon>Betaproteobacteria</taxon>
        <taxon>Burkholderiales</taxon>
        <taxon>Burkholderiaceae</taxon>
        <taxon>Caballeronia</taxon>
    </lineage>
</organism>
<accession>A0A158IJB3</accession>
<feature type="compositionally biased region" description="Polar residues" evidence="1">
    <location>
        <begin position="1"/>
        <end position="11"/>
    </location>
</feature>
<evidence type="ECO:0008006" key="4">
    <source>
        <dbReference type="Google" id="ProtNLM"/>
    </source>
</evidence>
<dbReference type="EMBL" id="FCOK02000053">
    <property type="protein sequence ID" value="SAL56676.1"/>
    <property type="molecule type" value="Genomic_DNA"/>
</dbReference>
<dbReference type="OrthoDB" id="9007363at2"/>
<feature type="compositionally biased region" description="Low complexity" evidence="1">
    <location>
        <begin position="29"/>
        <end position="41"/>
    </location>
</feature>
<name>A0A158IJB3_9BURK</name>
<evidence type="ECO:0000256" key="1">
    <source>
        <dbReference type="SAM" id="MobiDB-lite"/>
    </source>
</evidence>
<evidence type="ECO:0000313" key="2">
    <source>
        <dbReference type="EMBL" id="SAL56676.1"/>
    </source>
</evidence>
<dbReference type="RefSeq" id="WP_062090435.1">
    <property type="nucleotide sequence ID" value="NZ_FCOK02000053.1"/>
</dbReference>
<feature type="region of interest" description="Disordered" evidence="1">
    <location>
        <begin position="1"/>
        <end position="41"/>
    </location>
</feature>
<dbReference type="Pfam" id="PF11065">
    <property type="entry name" value="DUF2866"/>
    <property type="match status" value="1"/>
</dbReference>